<evidence type="ECO:0000313" key="1">
    <source>
        <dbReference type="EMBL" id="MDX4956084.1"/>
    </source>
</evidence>
<comment type="caution">
    <text evidence="1">The sequence shown here is derived from an EMBL/GenBank/DDBJ whole genome shotgun (WGS) entry which is preliminary data.</text>
</comment>
<accession>A0AAJ2V8R8</accession>
<evidence type="ECO:0000313" key="2">
    <source>
        <dbReference type="Proteomes" id="UP001287445"/>
    </source>
</evidence>
<organism evidence="1 2">
    <name type="scientific">Delftia acidovorans</name>
    <name type="common">Pseudomonas acidovorans</name>
    <name type="synonym">Comamonas acidovorans</name>
    <dbReference type="NCBI Taxonomy" id="80866"/>
    <lineage>
        <taxon>Bacteria</taxon>
        <taxon>Pseudomonadati</taxon>
        <taxon>Pseudomonadota</taxon>
        <taxon>Betaproteobacteria</taxon>
        <taxon>Burkholderiales</taxon>
        <taxon>Comamonadaceae</taxon>
        <taxon>Delftia</taxon>
    </lineage>
</organism>
<dbReference type="Proteomes" id="UP001287445">
    <property type="component" value="Unassembled WGS sequence"/>
</dbReference>
<gene>
    <name evidence="1" type="ORF">SGN30_21915</name>
</gene>
<dbReference type="RefSeq" id="WP_319075462.1">
    <property type="nucleotide sequence ID" value="NZ_JAWWMZ010000009.1"/>
</dbReference>
<protein>
    <submittedName>
        <fullName evidence="1">Uncharacterized protein</fullName>
    </submittedName>
</protein>
<name>A0AAJ2V8R8_DELAC</name>
<proteinExistence type="predicted"/>
<reference evidence="1" key="1">
    <citation type="submission" date="2023-11" db="EMBL/GenBank/DDBJ databases">
        <title>Identification and selenium tolerance of Delftia acidovorans R3-25.</title>
        <authorList>
            <person name="Zhang S."/>
            <person name="Liu Y."/>
            <person name="Guo Y."/>
        </authorList>
    </citation>
    <scope>NUCLEOTIDE SEQUENCE</scope>
    <source>
        <strain evidence="1">R3-25</strain>
    </source>
</reference>
<dbReference type="EMBL" id="JAWWMZ010000009">
    <property type="protein sequence ID" value="MDX4956084.1"/>
    <property type="molecule type" value="Genomic_DNA"/>
</dbReference>
<dbReference type="AlphaFoldDB" id="A0AAJ2V8R8"/>
<sequence>MARMTVSRRLRKTYPGVFSDEDLTKRVESAVFKVFELLPGDDHEVVPCLDVVAR</sequence>